<protein>
    <submittedName>
        <fullName evidence="2">Uncharacterized protein</fullName>
    </submittedName>
</protein>
<dbReference type="Proteomes" id="UP000217790">
    <property type="component" value="Unassembled WGS sequence"/>
</dbReference>
<evidence type="ECO:0000313" key="2">
    <source>
        <dbReference type="EMBL" id="PBK80950.1"/>
    </source>
</evidence>
<dbReference type="AlphaFoldDB" id="A0A2H3CGG8"/>
<evidence type="ECO:0000313" key="3">
    <source>
        <dbReference type="Proteomes" id="UP000217790"/>
    </source>
</evidence>
<sequence length="164" mass="18468">MTSLFRQRSSSHRLSSLCPRRLNFTTRRCPRRSQYIPCKDVPRSQLATTTSSSRFCTKTMCRASGGTRLRSTMTGDASIWREVFVGSDGWVPSLLLIVRGIPADSDLFDQRDVGCSSSQRDVVSSSGEQSNGVRDGRSNFSSKRRILIDPRASAWREWGLREEV</sequence>
<organism evidence="2 3">
    <name type="scientific">Armillaria gallica</name>
    <name type="common">Bulbous honey fungus</name>
    <name type="synonym">Armillaria bulbosa</name>
    <dbReference type="NCBI Taxonomy" id="47427"/>
    <lineage>
        <taxon>Eukaryota</taxon>
        <taxon>Fungi</taxon>
        <taxon>Dikarya</taxon>
        <taxon>Basidiomycota</taxon>
        <taxon>Agaricomycotina</taxon>
        <taxon>Agaricomycetes</taxon>
        <taxon>Agaricomycetidae</taxon>
        <taxon>Agaricales</taxon>
        <taxon>Marasmiineae</taxon>
        <taxon>Physalacriaceae</taxon>
        <taxon>Armillaria</taxon>
    </lineage>
</organism>
<proteinExistence type="predicted"/>
<dbReference type="InParanoid" id="A0A2H3CGG8"/>
<dbReference type="EMBL" id="KZ293737">
    <property type="protein sequence ID" value="PBK80950.1"/>
    <property type="molecule type" value="Genomic_DNA"/>
</dbReference>
<reference evidence="3" key="1">
    <citation type="journal article" date="2017" name="Nat. Ecol. Evol.">
        <title>Genome expansion and lineage-specific genetic innovations in the forest pathogenic fungi Armillaria.</title>
        <authorList>
            <person name="Sipos G."/>
            <person name="Prasanna A.N."/>
            <person name="Walter M.C."/>
            <person name="O'Connor E."/>
            <person name="Balint B."/>
            <person name="Krizsan K."/>
            <person name="Kiss B."/>
            <person name="Hess J."/>
            <person name="Varga T."/>
            <person name="Slot J."/>
            <person name="Riley R."/>
            <person name="Boka B."/>
            <person name="Rigling D."/>
            <person name="Barry K."/>
            <person name="Lee J."/>
            <person name="Mihaltcheva S."/>
            <person name="LaButti K."/>
            <person name="Lipzen A."/>
            <person name="Waldron R."/>
            <person name="Moloney N.M."/>
            <person name="Sperisen C."/>
            <person name="Kredics L."/>
            <person name="Vagvoelgyi C."/>
            <person name="Patrignani A."/>
            <person name="Fitzpatrick D."/>
            <person name="Nagy I."/>
            <person name="Doyle S."/>
            <person name="Anderson J.B."/>
            <person name="Grigoriev I.V."/>
            <person name="Gueldener U."/>
            <person name="Muensterkoetter M."/>
            <person name="Nagy L.G."/>
        </authorList>
    </citation>
    <scope>NUCLEOTIDE SEQUENCE [LARGE SCALE GENOMIC DNA]</scope>
    <source>
        <strain evidence="3">Ar21-2</strain>
    </source>
</reference>
<gene>
    <name evidence="2" type="ORF">ARMGADRAFT_816891</name>
</gene>
<accession>A0A2H3CGG8</accession>
<evidence type="ECO:0000256" key="1">
    <source>
        <dbReference type="SAM" id="MobiDB-lite"/>
    </source>
</evidence>
<feature type="compositionally biased region" description="Low complexity" evidence="1">
    <location>
        <begin position="117"/>
        <end position="126"/>
    </location>
</feature>
<keyword evidence="3" id="KW-1185">Reference proteome</keyword>
<feature type="region of interest" description="Disordered" evidence="1">
    <location>
        <begin position="117"/>
        <end position="137"/>
    </location>
</feature>
<name>A0A2H3CGG8_ARMGA</name>